<evidence type="ECO:0000313" key="1">
    <source>
        <dbReference type="EMBL" id="GBM03334.1"/>
    </source>
</evidence>
<name>A0A4Y2CHA6_ARAVE</name>
<dbReference type="Proteomes" id="UP000499080">
    <property type="component" value="Unassembled WGS sequence"/>
</dbReference>
<sequence length="123" mass="13597">MGKVQDNPQISAPQIAADLKADYNIEVTPQMGRKVITKAGYKGCVACKKPLYKSLSSLLSEKTSLQRSIQVSPYQGVYSKKISNVPDFSRPKAKNFQLSFFNDWSSHSKAISCTQGVIVGIFY</sequence>
<organism evidence="1 2">
    <name type="scientific">Araneus ventricosus</name>
    <name type="common">Orbweaver spider</name>
    <name type="synonym">Epeira ventricosa</name>
    <dbReference type="NCBI Taxonomy" id="182803"/>
    <lineage>
        <taxon>Eukaryota</taxon>
        <taxon>Metazoa</taxon>
        <taxon>Ecdysozoa</taxon>
        <taxon>Arthropoda</taxon>
        <taxon>Chelicerata</taxon>
        <taxon>Arachnida</taxon>
        <taxon>Araneae</taxon>
        <taxon>Araneomorphae</taxon>
        <taxon>Entelegynae</taxon>
        <taxon>Araneoidea</taxon>
        <taxon>Araneidae</taxon>
        <taxon>Araneus</taxon>
    </lineage>
</organism>
<accession>A0A4Y2CHA6</accession>
<dbReference type="AlphaFoldDB" id="A0A4Y2CHA6"/>
<dbReference type="EMBL" id="BGPR01000190">
    <property type="protein sequence ID" value="GBM03334.1"/>
    <property type="molecule type" value="Genomic_DNA"/>
</dbReference>
<reference evidence="1 2" key="1">
    <citation type="journal article" date="2019" name="Sci. Rep.">
        <title>Orb-weaving spider Araneus ventricosus genome elucidates the spidroin gene catalogue.</title>
        <authorList>
            <person name="Kono N."/>
            <person name="Nakamura H."/>
            <person name="Ohtoshi R."/>
            <person name="Moran D.A.P."/>
            <person name="Shinohara A."/>
            <person name="Yoshida Y."/>
            <person name="Fujiwara M."/>
            <person name="Mori M."/>
            <person name="Tomita M."/>
            <person name="Arakawa K."/>
        </authorList>
    </citation>
    <scope>NUCLEOTIDE SEQUENCE [LARGE SCALE GENOMIC DNA]</scope>
</reference>
<protein>
    <recommendedName>
        <fullName evidence="3">Transposase Tc1-like domain-containing protein</fullName>
    </recommendedName>
</protein>
<proteinExistence type="predicted"/>
<evidence type="ECO:0000313" key="2">
    <source>
        <dbReference type="Proteomes" id="UP000499080"/>
    </source>
</evidence>
<comment type="caution">
    <text evidence="1">The sequence shown here is derived from an EMBL/GenBank/DDBJ whole genome shotgun (WGS) entry which is preliminary data.</text>
</comment>
<gene>
    <name evidence="1" type="ORF">AVEN_256883_1</name>
</gene>
<keyword evidence="2" id="KW-1185">Reference proteome</keyword>
<evidence type="ECO:0008006" key="3">
    <source>
        <dbReference type="Google" id="ProtNLM"/>
    </source>
</evidence>